<feature type="compositionally biased region" description="Polar residues" evidence="1">
    <location>
        <begin position="13"/>
        <end position="33"/>
    </location>
</feature>
<feature type="transmembrane region" description="Helical" evidence="2">
    <location>
        <begin position="49"/>
        <end position="71"/>
    </location>
</feature>
<proteinExistence type="predicted"/>
<keyword evidence="2" id="KW-0812">Transmembrane</keyword>
<name>A0A8H4KAP6_9HYPO</name>
<dbReference type="OrthoDB" id="4990480at2759"/>
<sequence>MVEPQYHDEDANPKQNSTTQNQDQPQSLTVQDATASPVKDRIWTVRLNLRLFSISVDAILLIIVCFLASGSDNDTTPIIFFGLLTTLALIWSFTDSIHLWARRDRSFSPSMRIYIDLMLSITFAILSLVCGYFGPSDHPTSGAPSKDEPHFGRRALGCFGITKVLIYILLAFVSYYERIQKSSSTPNNNYSRNEGLARDEEERPNTVWYPSSPLSSTFPLSFSKPLLLISLVLPAACKQTHITEQIAGSVVFLFFNVFAIHAFVRDDITTDDDFAKGFELCRA</sequence>
<dbReference type="Proteomes" id="UP000605986">
    <property type="component" value="Unassembled WGS sequence"/>
</dbReference>
<accession>A0A8H4KAP6</accession>
<keyword evidence="2" id="KW-0472">Membrane</keyword>
<dbReference type="AlphaFoldDB" id="A0A8H4KAP6"/>
<feature type="compositionally biased region" description="Basic and acidic residues" evidence="1">
    <location>
        <begin position="1"/>
        <end position="12"/>
    </location>
</feature>
<feature type="transmembrane region" description="Helical" evidence="2">
    <location>
        <begin position="154"/>
        <end position="176"/>
    </location>
</feature>
<protein>
    <submittedName>
        <fullName evidence="3">Uncharacterized protein</fullName>
    </submittedName>
</protein>
<evidence type="ECO:0000256" key="2">
    <source>
        <dbReference type="SAM" id="Phobius"/>
    </source>
</evidence>
<dbReference type="EMBL" id="JAADJG010000461">
    <property type="protein sequence ID" value="KAF4446389.1"/>
    <property type="molecule type" value="Genomic_DNA"/>
</dbReference>
<feature type="transmembrane region" description="Helical" evidence="2">
    <location>
        <begin position="246"/>
        <end position="264"/>
    </location>
</feature>
<comment type="caution">
    <text evidence="3">The sequence shown here is derived from an EMBL/GenBank/DDBJ whole genome shotgun (WGS) entry which is preliminary data.</text>
</comment>
<keyword evidence="2" id="KW-1133">Transmembrane helix</keyword>
<gene>
    <name evidence="3" type="ORF">F53441_9957</name>
</gene>
<organism evidence="3 4">
    <name type="scientific">Fusarium austroafricanum</name>
    <dbReference type="NCBI Taxonomy" id="2364996"/>
    <lineage>
        <taxon>Eukaryota</taxon>
        <taxon>Fungi</taxon>
        <taxon>Dikarya</taxon>
        <taxon>Ascomycota</taxon>
        <taxon>Pezizomycotina</taxon>
        <taxon>Sordariomycetes</taxon>
        <taxon>Hypocreomycetidae</taxon>
        <taxon>Hypocreales</taxon>
        <taxon>Nectriaceae</taxon>
        <taxon>Fusarium</taxon>
        <taxon>Fusarium concolor species complex</taxon>
    </lineage>
</organism>
<keyword evidence="4" id="KW-1185">Reference proteome</keyword>
<feature type="transmembrane region" description="Helical" evidence="2">
    <location>
        <begin position="113"/>
        <end position="134"/>
    </location>
</feature>
<evidence type="ECO:0000256" key="1">
    <source>
        <dbReference type="SAM" id="MobiDB-lite"/>
    </source>
</evidence>
<feature type="transmembrane region" description="Helical" evidence="2">
    <location>
        <begin position="77"/>
        <end position="101"/>
    </location>
</feature>
<feature type="region of interest" description="Disordered" evidence="1">
    <location>
        <begin position="1"/>
        <end position="33"/>
    </location>
</feature>
<evidence type="ECO:0000313" key="4">
    <source>
        <dbReference type="Proteomes" id="UP000605986"/>
    </source>
</evidence>
<evidence type="ECO:0000313" key="3">
    <source>
        <dbReference type="EMBL" id="KAF4446389.1"/>
    </source>
</evidence>
<reference evidence="3" key="1">
    <citation type="submission" date="2020-01" db="EMBL/GenBank/DDBJ databases">
        <title>Identification and distribution of gene clusters putatively required for synthesis of sphingolipid metabolism inhibitors in phylogenetically diverse species of the filamentous fungus Fusarium.</title>
        <authorList>
            <person name="Kim H.-S."/>
            <person name="Busman M."/>
            <person name="Brown D.W."/>
            <person name="Divon H."/>
            <person name="Uhlig S."/>
            <person name="Proctor R.H."/>
        </authorList>
    </citation>
    <scope>NUCLEOTIDE SEQUENCE</scope>
    <source>
        <strain evidence="3">NRRL 53441</strain>
    </source>
</reference>